<dbReference type="GO" id="GO:0045944">
    <property type="term" value="P:positive regulation of transcription by RNA polymerase II"/>
    <property type="evidence" value="ECO:0007669"/>
    <property type="project" value="UniProtKB-ARBA"/>
</dbReference>
<dbReference type="PANTHER" id="PTHR19818">
    <property type="entry name" value="ZINC FINGER PROTEIN ZIC AND GLI"/>
    <property type="match status" value="1"/>
</dbReference>
<dbReference type="SMART" id="SM00355">
    <property type="entry name" value="ZnF_C2H2"/>
    <property type="match status" value="7"/>
</dbReference>
<dbReference type="SUPFAM" id="SSF57667">
    <property type="entry name" value="beta-beta-alpha zinc fingers"/>
    <property type="match status" value="2"/>
</dbReference>
<feature type="domain" description="C2H2-type" evidence="7">
    <location>
        <begin position="820"/>
        <end position="848"/>
    </location>
</feature>
<feature type="compositionally biased region" description="Polar residues" evidence="6">
    <location>
        <begin position="111"/>
        <end position="130"/>
    </location>
</feature>
<evidence type="ECO:0000313" key="8">
    <source>
        <dbReference type="EMBL" id="CAC5381400.1"/>
    </source>
</evidence>
<name>A0A6J8BDR2_MYTCO</name>
<keyword evidence="1" id="KW-0479">Metal-binding</keyword>
<evidence type="ECO:0000256" key="4">
    <source>
        <dbReference type="ARBA" id="ARBA00022833"/>
    </source>
</evidence>
<feature type="domain" description="C2H2-type" evidence="7">
    <location>
        <begin position="344"/>
        <end position="371"/>
    </location>
</feature>
<dbReference type="InterPro" id="IPR036236">
    <property type="entry name" value="Znf_C2H2_sf"/>
</dbReference>
<gene>
    <name evidence="8" type="ORF">MCOR_17274</name>
</gene>
<protein>
    <recommendedName>
        <fullName evidence="7">C2H2-type domain-containing protein</fullName>
    </recommendedName>
</protein>
<evidence type="ECO:0000256" key="5">
    <source>
        <dbReference type="PROSITE-ProRule" id="PRU00042"/>
    </source>
</evidence>
<proteinExistence type="predicted"/>
<feature type="region of interest" description="Disordered" evidence="6">
    <location>
        <begin position="729"/>
        <end position="753"/>
    </location>
</feature>
<feature type="compositionally biased region" description="Acidic residues" evidence="6">
    <location>
        <begin position="563"/>
        <end position="577"/>
    </location>
</feature>
<evidence type="ECO:0000256" key="2">
    <source>
        <dbReference type="ARBA" id="ARBA00022737"/>
    </source>
</evidence>
<dbReference type="PROSITE" id="PS50157">
    <property type="entry name" value="ZINC_FINGER_C2H2_2"/>
    <property type="match status" value="3"/>
</dbReference>
<dbReference type="Gene3D" id="3.30.160.60">
    <property type="entry name" value="Classic Zinc Finger"/>
    <property type="match status" value="2"/>
</dbReference>
<feature type="compositionally biased region" description="Basic and acidic residues" evidence="6">
    <location>
        <begin position="191"/>
        <end position="200"/>
    </location>
</feature>
<feature type="region of interest" description="Disordered" evidence="6">
    <location>
        <begin position="558"/>
        <end position="593"/>
    </location>
</feature>
<dbReference type="GO" id="GO:0000978">
    <property type="term" value="F:RNA polymerase II cis-regulatory region sequence-specific DNA binding"/>
    <property type="evidence" value="ECO:0007669"/>
    <property type="project" value="TreeGrafter"/>
</dbReference>
<dbReference type="EMBL" id="CACVKT020003055">
    <property type="protein sequence ID" value="CAC5381400.1"/>
    <property type="molecule type" value="Genomic_DNA"/>
</dbReference>
<keyword evidence="2" id="KW-0677">Repeat</keyword>
<dbReference type="GO" id="GO:0005634">
    <property type="term" value="C:nucleus"/>
    <property type="evidence" value="ECO:0007669"/>
    <property type="project" value="UniProtKB-ARBA"/>
</dbReference>
<dbReference type="GO" id="GO:0000981">
    <property type="term" value="F:DNA-binding transcription factor activity, RNA polymerase II-specific"/>
    <property type="evidence" value="ECO:0007669"/>
    <property type="project" value="TreeGrafter"/>
</dbReference>
<keyword evidence="9" id="KW-1185">Reference proteome</keyword>
<accession>A0A6J8BDR2</accession>
<evidence type="ECO:0000259" key="7">
    <source>
        <dbReference type="PROSITE" id="PS50157"/>
    </source>
</evidence>
<evidence type="ECO:0000256" key="6">
    <source>
        <dbReference type="SAM" id="MobiDB-lite"/>
    </source>
</evidence>
<keyword evidence="4" id="KW-0862">Zinc</keyword>
<dbReference type="PANTHER" id="PTHR19818:SF139">
    <property type="entry name" value="PAIR-RULE PROTEIN ODD-PAIRED"/>
    <property type="match status" value="1"/>
</dbReference>
<dbReference type="OrthoDB" id="6065398at2759"/>
<organism evidence="8 9">
    <name type="scientific">Mytilus coruscus</name>
    <name type="common">Sea mussel</name>
    <dbReference type="NCBI Taxonomy" id="42192"/>
    <lineage>
        <taxon>Eukaryota</taxon>
        <taxon>Metazoa</taxon>
        <taxon>Spiralia</taxon>
        <taxon>Lophotrochozoa</taxon>
        <taxon>Mollusca</taxon>
        <taxon>Bivalvia</taxon>
        <taxon>Autobranchia</taxon>
        <taxon>Pteriomorphia</taxon>
        <taxon>Mytilida</taxon>
        <taxon>Mytiloidea</taxon>
        <taxon>Mytilidae</taxon>
        <taxon>Mytilinae</taxon>
        <taxon>Mytilus</taxon>
    </lineage>
</organism>
<dbReference type="InterPro" id="IPR013087">
    <property type="entry name" value="Znf_C2H2_type"/>
</dbReference>
<dbReference type="Pfam" id="PF00096">
    <property type="entry name" value="zf-C2H2"/>
    <property type="match status" value="2"/>
</dbReference>
<dbReference type="Proteomes" id="UP000507470">
    <property type="component" value="Unassembled WGS sequence"/>
</dbReference>
<dbReference type="AlphaFoldDB" id="A0A6J8BDR2"/>
<evidence type="ECO:0000256" key="1">
    <source>
        <dbReference type="ARBA" id="ARBA00022723"/>
    </source>
</evidence>
<evidence type="ECO:0000313" key="9">
    <source>
        <dbReference type="Proteomes" id="UP000507470"/>
    </source>
</evidence>
<reference evidence="8 9" key="1">
    <citation type="submission" date="2020-06" db="EMBL/GenBank/DDBJ databases">
        <authorList>
            <person name="Li R."/>
            <person name="Bekaert M."/>
        </authorList>
    </citation>
    <scope>NUCLEOTIDE SEQUENCE [LARGE SCALE GENOMIC DNA]</scope>
    <source>
        <strain evidence="9">wild</strain>
    </source>
</reference>
<dbReference type="GO" id="GO:0008270">
    <property type="term" value="F:zinc ion binding"/>
    <property type="evidence" value="ECO:0007669"/>
    <property type="project" value="UniProtKB-KW"/>
</dbReference>
<evidence type="ECO:0000256" key="3">
    <source>
        <dbReference type="ARBA" id="ARBA00022771"/>
    </source>
</evidence>
<dbReference type="PROSITE" id="PS00028">
    <property type="entry name" value="ZINC_FINGER_C2H2_1"/>
    <property type="match status" value="5"/>
</dbReference>
<dbReference type="InterPro" id="IPR050329">
    <property type="entry name" value="GLI_C2H2-zinc-finger"/>
</dbReference>
<feature type="compositionally biased region" description="Basic and acidic residues" evidence="6">
    <location>
        <begin position="578"/>
        <end position="591"/>
    </location>
</feature>
<feature type="region of interest" description="Disordered" evidence="6">
    <location>
        <begin position="105"/>
        <end position="135"/>
    </location>
</feature>
<sequence length="853" mass="95507">MVVWNSTEAVFNTEDGELILHSRHPFTINKKIPKIVGAVSILLIQDGDTVEPTLAGVIPQFTRSGGSVIDLSGVEDETGSSHNPKFTIPASLSFVPMPSVFGGHLKPNIPSDIQETSSSGIQHQRTNSETAAVPKFSSGLSRSTLEGFGSANEAITSPYSYQFTNLKFSESSDKHHTNHISKNVSNMSPKNHHENPNQTEKYIRLEPRIDISVNEKDLDSRSDQLNSLIAPVNNGFDSTLPSTVSIYDVQDSNKSARESVPAQGMLSDLGSEHSIKQNNKSLKQTIPEKIHEPSHKVHDFMSKVRNQQRSQQNAKNIPRCLTCNVRLGTYKELINHNTVHGKSSVCPVCNRFFTTRGSFIRHSIAHMQKRSFPCPCCYACFTRKDNLKRHFNVTHKNTDWKPVDTQNLEETVQSGSKNLTELDEMSGVFLSDKPSSYSPVFPTFEQPTKGSSVTTATTFNDKTSKLNSIVDNLHCKKKLPVLRSILTMNHKGAIGTQISKQLKHVEPLSTENLEIDLEESNFEKNAGVNYMCSACNIGFHSLAEMKAHIVRTHGEDVANDQISSEDDSKDQIDEFDNTDLKGRSLNEKEQGTSDYDACPEIVNKEDQTFEGQQVEEFLNSNVFDIGRIESMKYDSDTSKRSSEVQMSSNTELLLNPSQIKQESEIDLESWIKCQSLYDSSEKEENENFIEIKPETGSCGTQIYQSQTQPSSLTLSETDALFAKHLYEPGSSANKHNHIVQRPKQKETESKPKKRRIALHSELTVCRLCGMYLDSGAQVVQHGTQQHPGQLDAATCVVCFTKLSGYDSLYRHCQLHFGVMFSCQYCKSKFTRKDNLTRHIKNTHPDQRNLNETA</sequence>
<feature type="domain" description="C2H2-type" evidence="7">
    <location>
        <begin position="372"/>
        <end position="400"/>
    </location>
</feature>
<feature type="compositionally biased region" description="Polar residues" evidence="6">
    <location>
        <begin position="180"/>
        <end position="189"/>
    </location>
</feature>
<keyword evidence="3 5" id="KW-0863">Zinc-finger</keyword>
<feature type="region of interest" description="Disordered" evidence="6">
    <location>
        <begin position="171"/>
        <end position="200"/>
    </location>
</feature>